<name>A0A5M3XLT7_9ACTN</name>
<comment type="caution">
    <text evidence="1">The sequence shown here is derived from an EMBL/GenBank/DDBJ whole genome shotgun (WGS) entry which is preliminary data.</text>
</comment>
<organism evidence="1 2">
    <name type="scientific">Acrocarpospora pleiomorpha</name>
    <dbReference type="NCBI Taxonomy" id="90975"/>
    <lineage>
        <taxon>Bacteria</taxon>
        <taxon>Bacillati</taxon>
        <taxon>Actinomycetota</taxon>
        <taxon>Actinomycetes</taxon>
        <taxon>Streptosporangiales</taxon>
        <taxon>Streptosporangiaceae</taxon>
        <taxon>Acrocarpospora</taxon>
    </lineage>
</organism>
<accession>A0A5M3XLT7</accession>
<evidence type="ECO:0000313" key="2">
    <source>
        <dbReference type="Proteomes" id="UP000377595"/>
    </source>
</evidence>
<keyword evidence="2" id="KW-1185">Reference proteome</keyword>
<sequence length="129" mass="14420">MNPTRPALAAVVTYQDTRYLLHAGRVVLDWRTHRVLHHRKGCLLCCDVRVSARVGAPARHPGDCRNCGPRYRGPRPDPCRFCRVTAHLLDEHGRPTHKACLELAITAEVLRRAAVVTPSLTLDAWKDAA</sequence>
<dbReference type="AlphaFoldDB" id="A0A5M3XLT7"/>
<protein>
    <submittedName>
        <fullName evidence="1">Uncharacterized protein</fullName>
    </submittedName>
</protein>
<dbReference type="RefSeq" id="WP_155347173.1">
    <property type="nucleotide sequence ID" value="NZ_BAAAHM010000002.1"/>
</dbReference>
<reference evidence="1 2" key="1">
    <citation type="submission" date="2019-10" db="EMBL/GenBank/DDBJ databases">
        <title>Whole genome shotgun sequence of Acrocarpospora pleiomorpha NBRC 16267.</title>
        <authorList>
            <person name="Ichikawa N."/>
            <person name="Kimura A."/>
            <person name="Kitahashi Y."/>
            <person name="Komaki H."/>
            <person name="Oguchi A."/>
        </authorList>
    </citation>
    <scope>NUCLEOTIDE SEQUENCE [LARGE SCALE GENOMIC DNA]</scope>
    <source>
        <strain evidence="1 2">NBRC 16267</strain>
    </source>
</reference>
<evidence type="ECO:0000313" key="1">
    <source>
        <dbReference type="EMBL" id="GES22214.1"/>
    </source>
</evidence>
<dbReference type="EMBL" id="BLAF01000029">
    <property type="protein sequence ID" value="GES22214.1"/>
    <property type="molecule type" value="Genomic_DNA"/>
</dbReference>
<gene>
    <name evidence="1" type="ORF">Aple_051110</name>
</gene>
<dbReference type="Proteomes" id="UP000377595">
    <property type="component" value="Unassembled WGS sequence"/>
</dbReference>
<proteinExistence type="predicted"/>
<dbReference type="OrthoDB" id="3405904at2"/>